<feature type="region of interest" description="Disordered" evidence="4">
    <location>
        <begin position="500"/>
        <end position="535"/>
    </location>
</feature>
<dbReference type="CDD" id="cd17745">
    <property type="entry name" value="BRCT_p53bp1_rpt1"/>
    <property type="match status" value="1"/>
</dbReference>
<evidence type="ECO:0000256" key="4">
    <source>
        <dbReference type="SAM" id="MobiDB-lite"/>
    </source>
</evidence>
<evidence type="ECO:0000313" key="7">
    <source>
        <dbReference type="Proteomes" id="UP000275772"/>
    </source>
</evidence>
<keyword evidence="3" id="KW-0539">Nucleus</keyword>
<dbReference type="GO" id="GO:0000077">
    <property type="term" value="P:DNA damage checkpoint signaling"/>
    <property type="evidence" value="ECO:0007669"/>
    <property type="project" value="TreeGrafter"/>
</dbReference>
<dbReference type="PROSITE" id="PS50172">
    <property type="entry name" value="BRCT"/>
    <property type="match status" value="1"/>
</dbReference>
<dbReference type="Pfam" id="PF00533">
    <property type="entry name" value="BRCT"/>
    <property type="match status" value="1"/>
</dbReference>
<dbReference type="EMBL" id="UNSH01000036">
    <property type="protein sequence ID" value="SZF01187.1"/>
    <property type="molecule type" value="Genomic_DNA"/>
</dbReference>
<feature type="compositionally biased region" description="Polar residues" evidence="4">
    <location>
        <begin position="740"/>
        <end position="756"/>
    </location>
</feature>
<protein>
    <recommendedName>
        <fullName evidence="5">BRCT domain-containing protein</fullName>
    </recommendedName>
</protein>
<feature type="compositionally biased region" description="Basic and acidic residues" evidence="4">
    <location>
        <begin position="760"/>
        <end position="799"/>
    </location>
</feature>
<feature type="region of interest" description="Disordered" evidence="4">
    <location>
        <begin position="176"/>
        <end position="196"/>
    </location>
</feature>
<dbReference type="SMART" id="SM00292">
    <property type="entry name" value="BRCT"/>
    <property type="match status" value="1"/>
</dbReference>
<feature type="domain" description="BRCT" evidence="5">
    <location>
        <begin position="912"/>
        <end position="1029"/>
    </location>
</feature>
<evidence type="ECO:0000259" key="5">
    <source>
        <dbReference type="PROSITE" id="PS50172"/>
    </source>
</evidence>
<dbReference type="PANTHER" id="PTHR15321:SF3">
    <property type="entry name" value="TP53-BINDING PROTEIN 1"/>
    <property type="match status" value="1"/>
</dbReference>
<feature type="region of interest" description="Disordered" evidence="4">
    <location>
        <begin position="382"/>
        <end position="418"/>
    </location>
</feature>
<feature type="compositionally biased region" description="Polar residues" evidence="4">
    <location>
        <begin position="834"/>
        <end position="845"/>
    </location>
</feature>
<dbReference type="VEuPathDB" id="FungiDB:BLGHR1_11944"/>
<keyword evidence="2" id="KW-0227">DNA damage</keyword>
<accession>A0A383UMS4</accession>
<dbReference type="PANTHER" id="PTHR15321">
    <property type="entry name" value="TUMOR SUPPRESSOR P53-BINDING PROTEIN 1"/>
    <property type="match status" value="1"/>
</dbReference>
<dbReference type="Gene3D" id="3.40.50.10190">
    <property type="entry name" value="BRCT domain"/>
    <property type="match status" value="1"/>
</dbReference>
<dbReference type="GO" id="GO:0005634">
    <property type="term" value="C:nucleus"/>
    <property type="evidence" value="ECO:0007669"/>
    <property type="project" value="UniProtKB-SubCell"/>
</dbReference>
<evidence type="ECO:0000256" key="2">
    <source>
        <dbReference type="ARBA" id="ARBA00022763"/>
    </source>
</evidence>
<name>A0A383UMS4_BLUHO</name>
<sequence>MKMYRCNGGDGDIALGVSIQEIDTRHCVALQREPLSSSPISESHNIKTLKKVTNIKNIVQRINEDNTNFSVEASENQDLKYSAILARKAFQCLPGEKTAESLQLVEDDGYKEIPANSSKVVEAGRCKSLPITDDLTQNSSVSPTQENPISAYLHLLPERSYEQLLVNNKSYTYLENSQSPTTRALVPEQNTPKRPDDTLHVEFHECGSRYPKLDSKPESGDLKAKMNQGAISRVVEQLIPKESPQRFEPQTPALQTNPFQFKGSVMLREDLFLATQSSCANRHDNSPIISRPSPEIYENFSSPIKRQRLSISPSIDFNRSSMFTKPEKTLQQKNFLGQHQHELSCITGIPSGDVNPKNSNSEYTLTHELRYKALANEKQKRRKANFGTCTSEESDSQVERVTTQRRQKNRKKTLQNSTNVEMRRSFSSDHLELLESAKIGINTKKDALNLPLKCSEQLATCSPHTRRHPSSSNDCHILVHNDNIRYSRFSAADATSYETNIKQQDSTGSQLQHQGIEKQKEKPYPCSTPNKNIQSSLPQLQADIPIKPFDSCEYFPPSLQVPIISSNPNDSRITANQTLHTNSDNPETVPETSPVSQRLSNINEVADTYLEKAEVVSDSIQDMYKDVGLDGIFEPDSSQDLSSLVPKKENTVASNVLPKTNSIPISQEILAKQKKIYNAKDSEYFAGADKLMKFYNGAKTMIKSKAQSKTEDNCSLKDNLMSSRLGISDSKSHKLEKVYATTSHGSRESSGGQNAMTEKYTTDHQKVKQKKTPDKIFEQEEKADAKDIACRETEYDTNNHDVLTLSKKHPSGPLSPNPKTSLRARSVKNRSSTRKQPSLGPSSETSKSKGPASTVGVRRSTKQKSMATSIKEIVSIPSTRLSKRQSVLFVSKEGSEDPLSVSPQQEQGFTHIPELLFKNMAFAVSYVRNMKEREDVTKLIKENGGHILEDGFDSLFEPILEDSTGIHDEKIILSSNGKSLRFAAVIADEYSRKAKYLQALALGLPCISGRWIQNCVSKAIVIDWSLYLLCAGQSSVLGNACRSRTIQSYSASEAKLSHTLAERKKIFKGKSVLLVVGKGKAREKRKAFTFLTQALGPNRVRYVCDTTDARKFLLEDEAQGKPWDLLHVHDKAKKVEADIFGSGRKRKNIDGSDDENAIHYPRKVRVITDEIFIQSLILGDLIEE</sequence>
<reference evidence="6 7" key="1">
    <citation type="submission" date="2017-11" db="EMBL/GenBank/DDBJ databases">
        <authorList>
            <person name="Kracher B."/>
        </authorList>
    </citation>
    <scope>NUCLEOTIDE SEQUENCE [LARGE SCALE GENOMIC DNA]</scope>
    <source>
        <strain evidence="6 7">RACE1</strain>
    </source>
</reference>
<evidence type="ECO:0000313" key="6">
    <source>
        <dbReference type="EMBL" id="SZF01187.1"/>
    </source>
</evidence>
<feature type="compositionally biased region" description="Basic residues" evidence="4">
    <location>
        <begin position="403"/>
        <end position="413"/>
    </location>
</feature>
<gene>
    <name evidence="6" type="ORF">BLGHR1_11944</name>
</gene>
<proteinExistence type="predicted"/>
<dbReference type="AlphaFoldDB" id="A0A383UMS4"/>
<organism evidence="6 7">
    <name type="scientific">Blumeria hordei</name>
    <name type="common">Barley powdery mildew</name>
    <name type="synonym">Blumeria graminis f. sp. hordei</name>
    <dbReference type="NCBI Taxonomy" id="2867405"/>
    <lineage>
        <taxon>Eukaryota</taxon>
        <taxon>Fungi</taxon>
        <taxon>Dikarya</taxon>
        <taxon>Ascomycota</taxon>
        <taxon>Pezizomycotina</taxon>
        <taxon>Leotiomycetes</taxon>
        <taxon>Erysiphales</taxon>
        <taxon>Erysiphaceae</taxon>
        <taxon>Blumeria</taxon>
    </lineage>
</organism>
<feature type="region of interest" description="Disordered" evidence="4">
    <location>
        <begin position="738"/>
        <end position="868"/>
    </location>
</feature>
<comment type="subcellular location">
    <subcellularLocation>
        <location evidence="1">Nucleus</location>
    </subcellularLocation>
</comment>
<dbReference type="InterPro" id="IPR047252">
    <property type="entry name" value="TP53BP1-like"/>
</dbReference>
<feature type="compositionally biased region" description="Polar residues" evidence="4">
    <location>
        <begin position="176"/>
        <end position="190"/>
    </location>
</feature>
<evidence type="ECO:0000256" key="1">
    <source>
        <dbReference type="ARBA" id="ARBA00004123"/>
    </source>
</evidence>
<dbReference type="InterPro" id="IPR001357">
    <property type="entry name" value="BRCT_dom"/>
</dbReference>
<evidence type="ECO:0000256" key="3">
    <source>
        <dbReference type="ARBA" id="ARBA00023242"/>
    </source>
</evidence>
<dbReference type="Proteomes" id="UP000275772">
    <property type="component" value="Unassembled WGS sequence"/>
</dbReference>
<dbReference type="InterPro" id="IPR047249">
    <property type="entry name" value="BRCT_p53bp1-like_rpt1"/>
</dbReference>
<dbReference type="InterPro" id="IPR036420">
    <property type="entry name" value="BRCT_dom_sf"/>
</dbReference>
<dbReference type="SUPFAM" id="SSF52113">
    <property type="entry name" value="BRCT domain"/>
    <property type="match status" value="1"/>
</dbReference>
<feature type="compositionally biased region" description="Polar residues" evidence="4">
    <location>
        <begin position="500"/>
        <end position="513"/>
    </location>
</feature>
<dbReference type="GO" id="GO:0042393">
    <property type="term" value="F:histone binding"/>
    <property type="evidence" value="ECO:0007669"/>
    <property type="project" value="TreeGrafter"/>
</dbReference>
<dbReference type="GO" id="GO:0045944">
    <property type="term" value="P:positive regulation of transcription by RNA polymerase II"/>
    <property type="evidence" value="ECO:0007669"/>
    <property type="project" value="TreeGrafter"/>
</dbReference>